<evidence type="ECO:0008006" key="3">
    <source>
        <dbReference type="Google" id="ProtNLM"/>
    </source>
</evidence>
<gene>
    <name evidence="1" type="ORF">E6K81_08230</name>
</gene>
<accession>A0A538U8F3</accession>
<dbReference type="AlphaFoldDB" id="A0A538U8F3"/>
<proteinExistence type="predicted"/>
<dbReference type="EMBL" id="VBPB01000118">
    <property type="protein sequence ID" value="TMQ72165.1"/>
    <property type="molecule type" value="Genomic_DNA"/>
</dbReference>
<evidence type="ECO:0000313" key="1">
    <source>
        <dbReference type="EMBL" id="TMQ72165.1"/>
    </source>
</evidence>
<sequence>MNLPKFFAVAAILITLAAFGSLSYVYSQEKTQRIACIHNQEVMREAMIHYQTQHAGNPPGRIWALWPYYNEAPEDFGTCPYDHDLLYVIDRETGMAVCPNPDHRIP</sequence>
<protein>
    <recommendedName>
        <fullName evidence="3">Type II secretion system protein</fullName>
    </recommendedName>
</protein>
<evidence type="ECO:0000313" key="2">
    <source>
        <dbReference type="Proteomes" id="UP000319771"/>
    </source>
</evidence>
<organism evidence="1 2">
    <name type="scientific">Eiseniibacteriota bacterium</name>
    <dbReference type="NCBI Taxonomy" id="2212470"/>
    <lineage>
        <taxon>Bacteria</taxon>
        <taxon>Candidatus Eiseniibacteriota</taxon>
    </lineage>
</organism>
<dbReference type="Proteomes" id="UP000319771">
    <property type="component" value="Unassembled WGS sequence"/>
</dbReference>
<comment type="caution">
    <text evidence="1">The sequence shown here is derived from an EMBL/GenBank/DDBJ whole genome shotgun (WGS) entry which is preliminary data.</text>
</comment>
<reference evidence="1 2" key="1">
    <citation type="journal article" date="2019" name="Nat. Microbiol.">
        <title>Mediterranean grassland soil C-N compound turnover is dependent on rainfall and depth, and is mediated by genomically divergent microorganisms.</title>
        <authorList>
            <person name="Diamond S."/>
            <person name="Andeer P.F."/>
            <person name="Li Z."/>
            <person name="Crits-Christoph A."/>
            <person name="Burstein D."/>
            <person name="Anantharaman K."/>
            <person name="Lane K.R."/>
            <person name="Thomas B.C."/>
            <person name="Pan C."/>
            <person name="Northen T.R."/>
            <person name="Banfield J.F."/>
        </authorList>
    </citation>
    <scope>NUCLEOTIDE SEQUENCE [LARGE SCALE GENOMIC DNA]</scope>
    <source>
        <strain evidence="1">WS_11</strain>
    </source>
</reference>
<name>A0A538U8F3_UNCEI</name>